<dbReference type="Pfam" id="PF14644">
    <property type="entry name" value="DUF4456"/>
    <property type="match status" value="1"/>
</dbReference>
<evidence type="ECO:0000313" key="4">
    <source>
        <dbReference type="EMBL" id="KAE8938688.1"/>
    </source>
</evidence>
<dbReference type="Proteomes" id="UP000437068">
    <property type="component" value="Unassembled WGS sequence"/>
</dbReference>
<sequence length="1733" mass="194742">MSSEAAAATALKSRAEVQLLNVLNQKKARSASFYLKEEQQKALAEDEEDEKLVQTRNRIALEAMPACTEQARLVSEVRQLEDDYFIVGAEDNQSAHQPQEGPSQIELNEVRRRDRHMEAQMQYANEVKAISEDVEVAIIRAADDVKEVLAAIDDGIREAQAALTSNDLLLASDNESILTMWSELEAVCQRRSDEITRFAARLDEIEQTRIHRVRVGLQRLTHVLMETAHALPPEVERIIEAEAYEVNTVVISNRRVYADLVARMGTANVDVFLGARLAWEQGQIQWRHLRHDDAVAKFQATLDSPVFTDPEERRHVLQQIRVFQEKIHREQRLEVLKRLEEAGAALSSELAKRILEELRATQQLEEDANQSFSSDLRGLHQSKGDAAKALREDLRLELHGFGAMAKEGAIEEAKKTLVTLLSDDSMENFFRAAGGLKTELDTLAKQLCVADLIYNANLEPVVSSVGVLLSALPLGSVMEKQGKEAERKAVQATLEKIRKAGKAEIVSLLPSLQTQISMLMNLDEMSDSFKGELEDIMTQLETIIQESGSLPQATEDSPSSPLKRTGSMSPVNSSASSDKFSSRSPSLVAPVSPKSMRKSSAMFGAVSTTKSKTSDGPQTIGSAVDLQAIRKVQRRLGTLVYASELGAPWQQHLHFIADQLLLQQHANCTVDDVISRECDNLIETRQQESRLLVEEMGKRMEQQSALLHDHVEKLAKFFLQVALCMEESADKVEYVNLSVMDLLDTLKENDEETLADLETKFTQSCARLRHSPNDNVLRDEFQRSSDLLVLIEGEYRTYDKRVSLAADNNVVAIAKQRSLYLQRLCDFFGLKQLHHPESADVFNLNHFLSAQHIEEVLNPVAQTMADDSTATNSKVVSAEPEFRPSEDDIFRAGSGLELIVVRSPATLAHGILAQSEDESDDQEHPEVSSNELKEPQEDQPSRQNEGSDTIEAEPDTSRSLQQAVLEKVQTEFLVLSVTSDTVEGMLATFRDSILSKYDSDAAVTSTQTEGTRDERHASSSMLLEERLRVHWPRKGRLDVQFYQPRMGELLNHQQRQERHLRGLWTKVEEQQASFAKRAEEALVHIEHARMAQISFQAQLPLQLSLAALQGLEVKAKKHLGVFKSEAMEKLVTLRTMTDSDLNNLLTSCQDYVRACSSQLFPDLTSCEIISGCDYHPEEITAIKEKLFAIEAQARDRISEREKQIIGIGNSQGLVLEMWQTFKTRYQACVQSLAMKEGLGQKFGLPRRAAQERYRSEMTRCEARSASINALLASLQSIADGEKNGSRSELVQDGRELTGIVLPTLMQLRAKIYQRGMYFRFLRSPSQLELKPVEFNPGVGQNGEGGQSVIRDLEVVDEEDQTLAIPFLEFADQVSIKCQEETKVLYQQEGKTEELPPSGVPVALEEYLANQLEKARLFVIQQETSYREQVSAFAHLLTLVPGTVVTNFMEHAKQQMRLRISDITAAFEAQYQSWMNVKTQHTVELRPHLCSPNNAHLLQELEEREQTRSTSTQVALFDHRIQFLAGQIQFSMAFEARLVGLCQCLMLLLDSSVLSLDDLKPFSGEELPKTKRKSLKRLRKMARVNEVGDPREVKRTAAELQKLTQSGEAPRFPVRSWSGIPSFGLQSLWEEVKAEILAKDAGLASASIVKAQSSIQDLVCVSLVSNDGTCTTLLTPAHRALIRARDKAYADYVKFCREITRQSLDGLYERLEDDVKWTLSWEKGIENMKQQQLR</sequence>
<dbReference type="InterPro" id="IPR027914">
    <property type="entry name" value="DUF4456"/>
</dbReference>
<evidence type="ECO:0000259" key="3">
    <source>
        <dbReference type="Pfam" id="PF14644"/>
    </source>
</evidence>
<dbReference type="Proteomes" id="UP000441208">
    <property type="component" value="Unassembled WGS sequence"/>
</dbReference>
<feature type="compositionally biased region" description="Low complexity" evidence="1">
    <location>
        <begin position="573"/>
        <end position="586"/>
    </location>
</feature>
<dbReference type="EMBL" id="QXGB01000537">
    <property type="protein sequence ID" value="KAE9211439.1"/>
    <property type="molecule type" value="Genomic_DNA"/>
</dbReference>
<dbReference type="Proteomes" id="UP000476176">
    <property type="component" value="Unassembled WGS sequence"/>
</dbReference>
<dbReference type="PANTHER" id="PTHR21444:SF14">
    <property type="entry name" value="COILED-COIL DOMAIN-CONTAINING PROTEIN 180"/>
    <property type="match status" value="1"/>
</dbReference>
<dbReference type="Proteomes" id="UP000488956">
    <property type="component" value="Unassembled WGS sequence"/>
</dbReference>
<dbReference type="OrthoDB" id="431588at2759"/>
<evidence type="ECO:0000313" key="13">
    <source>
        <dbReference type="Proteomes" id="UP000437068"/>
    </source>
</evidence>
<evidence type="ECO:0000313" key="10">
    <source>
        <dbReference type="EMBL" id="KAE9308761.1"/>
    </source>
</evidence>
<evidence type="ECO:0000313" key="14">
    <source>
        <dbReference type="Proteomes" id="UP000440732"/>
    </source>
</evidence>
<organism evidence="4 11">
    <name type="scientific">Phytophthora fragariae</name>
    <dbReference type="NCBI Taxonomy" id="53985"/>
    <lineage>
        <taxon>Eukaryota</taxon>
        <taxon>Sar</taxon>
        <taxon>Stramenopiles</taxon>
        <taxon>Oomycota</taxon>
        <taxon>Peronosporomycetes</taxon>
        <taxon>Peronosporales</taxon>
        <taxon>Peronosporaceae</taxon>
        <taxon>Phytophthora</taxon>
    </lineage>
</organism>
<name>A0A6A3F997_9STRA</name>
<gene>
    <name evidence="10" type="ORF">PF001_g11018</name>
    <name evidence="9" type="ORF">PF004_g10438</name>
    <name evidence="8" type="ORF">PF005_g11010</name>
    <name evidence="7" type="ORF">PF006_g10931</name>
    <name evidence="6" type="ORF">PF007_g10611</name>
    <name evidence="4" type="ORF">PF009_g11449</name>
    <name evidence="5" type="ORF">PF010_g10661</name>
</gene>
<evidence type="ECO:0000313" key="17">
    <source>
        <dbReference type="Proteomes" id="UP000488956"/>
    </source>
</evidence>
<dbReference type="EMBL" id="QXFZ01000506">
    <property type="protein sequence ID" value="KAE9113828.1"/>
    <property type="molecule type" value="Genomic_DNA"/>
</dbReference>
<accession>A0A6A3F997</accession>
<dbReference type="EMBL" id="QXGC01000541">
    <property type="protein sequence ID" value="KAE9230645.1"/>
    <property type="molecule type" value="Genomic_DNA"/>
</dbReference>
<proteinExistence type="predicted"/>
<evidence type="ECO:0000313" key="8">
    <source>
        <dbReference type="EMBL" id="KAE9211439.1"/>
    </source>
</evidence>
<evidence type="ECO:0000313" key="7">
    <source>
        <dbReference type="EMBL" id="KAE9144107.1"/>
    </source>
</evidence>
<dbReference type="Proteomes" id="UP000440732">
    <property type="component" value="Unassembled WGS sequence"/>
</dbReference>
<evidence type="ECO:0000313" key="5">
    <source>
        <dbReference type="EMBL" id="KAE9111841.1"/>
    </source>
</evidence>
<dbReference type="Pfam" id="PF14643">
    <property type="entry name" value="DUF4455"/>
    <property type="match status" value="2"/>
</dbReference>
<keyword evidence="12" id="KW-1185">Reference proteome</keyword>
<evidence type="ECO:0000256" key="1">
    <source>
        <dbReference type="SAM" id="MobiDB-lite"/>
    </source>
</evidence>
<dbReference type="Proteomes" id="UP000429523">
    <property type="component" value="Unassembled WGS sequence"/>
</dbReference>
<reference evidence="11 12" key="1">
    <citation type="submission" date="2018-08" db="EMBL/GenBank/DDBJ databases">
        <title>Genomic investigation of the strawberry pathogen Phytophthora fragariae indicates pathogenicity is determined by transcriptional variation in three key races.</title>
        <authorList>
            <person name="Adams T.M."/>
            <person name="Armitage A.D."/>
            <person name="Sobczyk M.K."/>
            <person name="Bates H.J."/>
            <person name="Dunwell J.M."/>
            <person name="Nellist C.F."/>
            <person name="Harrison R.J."/>
        </authorList>
    </citation>
    <scope>NUCLEOTIDE SEQUENCE [LARGE SCALE GENOMIC DNA]</scope>
    <source>
        <strain evidence="10 13">A4</strain>
        <strain evidence="9 16">BC-23</strain>
        <strain evidence="8 12">NOV-27</strain>
        <strain evidence="7 14">NOV-5</strain>
        <strain evidence="6 15">NOV-71</strain>
        <strain evidence="4 11">NOV-9</strain>
        <strain evidence="5 17">ONT-3</strain>
    </source>
</reference>
<feature type="region of interest" description="Disordered" evidence="1">
    <location>
        <begin position="546"/>
        <end position="599"/>
    </location>
</feature>
<evidence type="ECO:0000313" key="6">
    <source>
        <dbReference type="EMBL" id="KAE9113828.1"/>
    </source>
</evidence>
<dbReference type="EMBL" id="QXGF01000541">
    <property type="protein sequence ID" value="KAE8938688.1"/>
    <property type="molecule type" value="Genomic_DNA"/>
</dbReference>
<evidence type="ECO:0000313" key="9">
    <source>
        <dbReference type="EMBL" id="KAE9230645.1"/>
    </source>
</evidence>
<dbReference type="Proteomes" id="UP000433483">
    <property type="component" value="Unassembled WGS sequence"/>
</dbReference>
<evidence type="ECO:0008006" key="18">
    <source>
        <dbReference type="Google" id="ProtNLM"/>
    </source>
</evidence>
<dbReference type="InterPro" id="IPR028089">
    <property type="entry name" value="DUF4455"/>
</dbReference>
<evidence type="ECO:0000313" key="16">
    <source>
        <dbReference type="Proteomes" id="UP000476176"/>
    </source>
</evidence>
<feature type="domain" description="DUF4456" evidence="3">
    <location>
        <begin position="1378"/>
        <end position="1580"/>
    </location>
</feature>
<protein>
    <recommendedName>
        <fullName evidence="18">DUF4456 domain-containing protein</fullName>
    </recommendedName>
</protein>
<feature type="domain" description="DUF4455" evidence="2">
    <location>
        <begin position="111"/>
        <end position="407"/>
    </location>
</feature>
<evidence type="ECO:0000313" key="12">
    <source>
        <dbReference type="Proteomes" id="UP000433483"/>
    </source>
</evidence>
<dbReference type="EMBL" id="QXGE01000569">
    <property type="protein sequence ID" value="KAE9308761.1"/>
    <property type="molecule type" value="Genomic_DNA"/>
</dbReference>
<feature type="domain" description="DUF4455" evidence="2">
    <location>
        <begin position="658"/>
        <end position="833"/>
    </location>
</feature>
<evidence type="ECO:0000259" key="2">
    <source>
        <dbReference type="Pfam" id="PF14643"/>
    </source>
</evidence>
<feature type="compositionally biased region" description="Basic and acidic residues" evidence="1">
    <location>
        <begin position="922"/>
        <end position="940"/>
    </location>
</feature>
<feature type="region of interest" description="Disordered" evidence="1">
    <location>
        <begin position="914"/>
        <end position="957"/>
    </location>
</feature>
<dbReference type="EMBL" id="QXFX01000545">
    <property type="protein sequence ID" value="KAE9111841.1"/>
    <property type="molecule type" value="Genomic_DNA"/>
</dbReference>
<evidence type="ECO:0000313" key="11">
    <source>
        <dbReference type="Proteomes" id="UP000429523"/>
    </source>
</evidence>
<comment type="caution">
    <text evidence="4">The sequence shown here is derived from an EMBL/GenBank/DDBJ whole genome shotgun (WGS) entry which is preliminary data.</text>
</comment>
<evidence type="ECO:0000313" key="15">
    <source>
        <dbReference type="Proteomes" id="UP000441208"/>
    </source>
</evidence>
<feature type="compositionally biased region" description="Polar residues" evidence="1">
    <location>
        <begin position="546"/>
        <end position="572"/>
    </location>
</feature>
<dbReference type="PANTHER" id="PTHR21444">
    <property type="entry name" value="COILED-COIL DOMAIN-CONTAINING PROTEIN 180"/>
    <property type="match status" value="1"/>
</dbReference>
<dbReference type="EMBL" id="QXGA01000565">
    <property type="protein sequence ID" value="KAE9144107.1"/>
    <property type="molecule type" value="Genomic_DNA"/>
</dbReference>